<dbReference type="EMBL" id="CP066681">
    <property type="protein sequence ID" value="QQG37255.1"/>
    <property type="molecule type" value="Genomic_DNA"/>
</dbReference>
<dbReference type="InterPro" id="IPR003439">
    <property type="entry name" value="ABC_transporter-like_ATP-bd"/>
</dbReference>
<feature type="compositionally biased region" description="Polar residues" evidence="7">
    <location>
        <begin position="1"/>
        <end position="16"/>
    </location>
</feature>
<dbReference type="PANTHER" id="PTHR11384:SF59">
    <property type="entry name" value="LYSOSOMAL COBALAMIN TRANSPORTER ABCD4"/>
    <property type="match status" value="1"/>
</dbReference>
<dbReference type="InterPro" id="IPR003593">
    <property type="entry name" value="AAA+_ATPase"/>
</dbReference>
<keyword evidence="2" id="KW-0812">Transmembrane</keyword>
<dbReference type="PROSITE" id="PS50893">
    <property type="entry name" value="ABC_TRANSPORTER_2"/>
    <property type="match status" value="1"/>
</dbReference>
<evidence type="ECO:0000256" key="4">
    <source>
        <dbReference type="ARBA" id="ARBA00022840"/>
    </source>
</evidence>
<accession>A0A7T5UIA5</accession>
<evidence type="ECO:0000256" key="7">
    <source>
        <dbReference type="SAM" id="MobiDB-lite"/>
    </source>
</evidence>
<dbReference type="PANTHER" id="PTHR11384">
    <property type="entry name" value="ATP-BINDING CASSETTE, SUB-FAMILY D MEMBER"/>
    <property type="match status" value="1"/>
</dbReference>
<dbReference type="InterPro" id="IPR017871">
    <property type="entry name" value="ABC_transporter-like_CS"/>
</dbReference>
<dbReference type="SMART" id="SM00382">
    <property type="entry name" value="AAA"/>
    <property type="match status" value="1"/>
</dbReference>
<dbReference type="Pfam" id="PF00005">
    <property type="entry name" value="ABC_tran"/>
    <property type="match status" value="1"/>
</dbReference>
<dbReference type="InterPro" id="IPR027417">
    <property type="entry name" value="P-loop_NTPase"/>
</dbReference>
<dbReference type="GO" id="GO:0005524">
    <property type="term" value="F:ATP binding"/>
    <property type="evidence" value="ECO:0007669"/>
    <property type="project" value="UniProtKB-KW"/>
</dbReference>
<dbReference type="Gene3D" id="3.40.50.300">
    <property type="entry name" value="P-loop containing nucleotide triphosphate hydrolases"/>
    <property type="match status" value="1"/>
</dbReference>
<reference evidence="9 10" key="1">
    <citation type="submission" date="2020-07" db="EMBL/GenBank/DDBJ databases">
        <title>Huge and variable diversity of episymbiotic CPR bacteria and DPANN archaea in groundwater ecosystems.</title>
        <authorList>
            <person name="He C.Y."/>
            <person name="Keren R."/>
            <person name="Whittaker M."/>
            <person name="Farag I.F."/>
            <person name="Doudna J."/>
            <person name="Cate J.H.D."/>
            <person name="Banfield J.F."/>
        </authorList>
    </citation>
    <scope>NUCLEOTIDE SEQUENCE [LARGE SCALE GENOMIC DNA]</scope>
    <source>
        <strain evidence="9">NC_groundwater_70_Ag_B-0.1um_54_66</strain>
    </source>
</reference>
<keyword evidence="1" id="KW-0813">Transport</keyword>
<keyword evidence="5" id="KW-1133">Transmembrane helix</keyword>
<dbReference type="AlphaFoldDB" id="A0A7T5UIA5"/>
<evidence type="ECO:0000256" key="2">
    <source>
        <dbReference type="ARBA" id="ARBA00022692"/>
    </source>
</evidence>
<evidence type="ECO:0000256" key="3">
    <source>
        <dbReference type="ARBA" id="ARBA00022741"/>
    </source>
</evidence>
<dbReference type="InterPro" id="IPR050835">
    <property type="entry name" value="ABC_transporter_sub-D"/>
</dbReference>
<evidence type="ECO:0000259" key="8">
    <source>
        <dbReference type="PROSITE" id="PS50893"/>
    </source>
</evidence>
<proteinExistence type="predicted"/>
<feature type="domain" description="ABC transporter" evidence="8">
    <location>
        <begin position="28"/>
        <end position="251"/>
    </location>
</feature>
<evidence type="ECO:0000256" key="5">
    <source>
        <dbReference type="ARBA" id="ARBA00022989"/>
    </source>
</evidence>
<evidence type="ECO:0000313" key="9">
    <source>
        <dbReference type="EMBL" id="QQG37255.1"/>
    </source>
</evidence>
<keyword evidence="4 9" id="KW-0067">ATP-binding</keyword>
<evidence type="ECO:0000256" key="1">
    <source>
        <dbReference type="ARBA" id="ARBA00022448"/>
    </source>
</evidence>
<dbReference type="PROSITE" id="PS00211">
    <property type="entry name" value="ABC_TRANSPORTER_1"/>
    <property type="match status" value="1"/>
</dbReference>
<evidence type="ECO:0000256" key="6">
    <source>
        <dbReference type="ARBA" id="ARBA00023136"/>
    </source>
</evidence>
<name>A0A7T5UIA5_9BACT</name>
<organism evidence="9 10">
    <name type="scientific">Micavibrio aeruginosavorus</name>
    <dbReference type="NCBI Taxonomy" id="349221"/>
    <lineage>
        <taxon>Bacteria</taxon>
        <taxon>Pseudomonadati</taxon>
        <taxon>Bdellovibrionota</taxon>
        <taxon>Bdellovibrionia</taxon>
        <taxon>Bdellovibrionales</taxon>
        <taxon>Pseudobdellovibrionaceae</taxon>
        <taxon>Micavibrio</taxon>
    </lineage>
</organism>
<keyword evidence="3" id="KW-0547">Nucleotide-binding</keyword>
<protein>
    <submittedName>
        <fullName evidence="9">ATP-binding cassette domain-containing protein</fullName>
    </submittedName>
</protein>
<feature type="region of interest" description="Disordered" evidence="7">
    <location>
        <begin position="1"/>
        <end position="20"/>
    </location>
</feature>
<dbReference type="Proteomes" id="UP000595362">
    <property type="component" value="Chromosome"/>
</dbReference>
<dbReference type="SUPFAM" id="SSF52540">
    <property type="entry name" value="P-loop containing nucleoside triphosphate hydrolases"/>
    <property type="match status" value="1"/>
</dbReference>
<evidence type="ECO:0000313" key="10">
    <source>
        <dbReference type="Proteomes" id="UP000595362"/>
    </source>
</evidence>
<dbReference type="GO" id="GO:0005886">
    <property type="term" value="C:plasma membrane"/>
    <property type="evidence" value="ECO:0007669"/>
    <property type="project" value="TreeGrafter"/>
</dbReference>
<dbReference type="GO" id="GO:0016887">
    <property type="term" value="F:ATP hydrolysis activity"/>
    <property type="evidence" value="ECO:0007669"/>
    <property type="project" value="InterPro"/>
</dbReference>
<gene>
    <name evidence="9" type="ORF">HYS17_05705</name>
</gene>
<sequence length="257" mass="28115">MTLAPLSSFTSATQPPITARKNQDVEGLAIHELSIDRPDGTRLIEPFSVHLKAGDRLMISGPSGCGKSSILRAAHGLWPWGSGTIETAAAARKLIIAQKPHLPLTTLKGIVSFPDFSSRHSDEAVAAALEKAGLGNLTPHMNDGTKDGSYWERLSGGEKQRISFARALLLKPDILMLDEVTASLDIKAQDELYQAVLETLPQAIIVSISHRMELERYHNRHASIENRYFLLKPQGDAKPRETVKCPVCAHPHPVCPR</sequence>
<keyword evidence="6" id="KW-0472">Membrane</keyword>